<sequence length="401" mass="46512">MKIYIYGNQSFKKEIHETLEHSNIKFKLDNNTVIEEISTLEKLKRTIENNPNDIYLIDDEKIIKKNSLNKKIKFLTPKDGIEEEYLLDSGIADLTIDSLKELPKYIIRKYEELKLLEPKIEVEEEKVEETKSSIELDEELSMLLSKGNIDNLNEGIDEIFDLDNDFDNLDGLIGSIDSNEEIKDNDNFAQITSFNDDFGLNNISFDYDDNDVLSKDTTENKNSKLIEELDFLGEEVVGEEEDYSDLEKVNNDLFGGFDFLNEEIQEGKKKVEIEEKEEIFSDSDKIEEDLLEEEVIEEYDFMNEYMKNEDIEETKEIDQALQGDKMNDEFFELDSLTENDLIEALNYKVEDNSSKSEYKPQVSPTKNETLSIDSSNTNDLSVLISKLLNNKTLEITIKIKD</sequence>
<evidence type="ECO:0000313" key="3">
    <source>
        <dbReference type="Proteomes" id="UP000251135"/>
    </source>
</evidence>
<organism evidence="2 3">
    <name type="scientific">Arcobacter caeni</name>
    <dbReference type="NCBI Taxonomy" id="1912877"/>
    <lineage>
        <taxon>Bacteria</taxon>
        <taxon>Pseudomonadati</taxon>
        <taxon>Campylobacterota</taxon>
        <taxon>Epsilonproteobacteria</taxon>
        <taxon>Campylobacterales</taxon>
        <taxon>Arcobacteraceae</taxon>
        <taxon>Arcobacter</taxon>
    </lineage>
</organism>
<protein>
    <submittedName>
        <fullName evidence="2">Uncharacterized protein</fullName>
    </submittedName>
</protein>
<gene>
    <name evidence="2" type="ORF">B0174_06755</name>
</gene>
<proteinExistence type="predicted"/>
<dbReference type="AlphaFoldDB" id="A0A363CZQ8"/>
<keyword evidence="1" id="KW-0175">Coiled coil</keyword>
<reference evidence="2 3" key="1">
    <citation type="submission" date="2017-02" db="EMBL/GenBank/DDBJ databases">
        <title>Arcobacter caeni sp. nov, a new Arcobacter species isolated from reclaimed water.</title>
        <authorList>
            <person name="Figueras M.J."/>
            <person name="Perez-Cataluna A."/>
            <person name="Salas-Masso N."/>
        </authorList>
    </citation>
    <scope>NUCLEOTIDE SEQUENCE [LARGE SCALE GENOMIC DNA]</scope>
    <source>
        <strain evidence="2 3">RW17-10</strain>
    </source>
</reference>
<dbReference type="Proteomes" id="UP000251135">
    <property type="component" value="Unassembled WGS sequence"/>
</dbReference>
<dbReference type="EMBL" id="MUXE01000008">
    <property type="protein sequence ID" value="PUE64317.1"/>
    <property type="molecule type" value="Genomic_DNA"/>
</dbReference>
<dbReference type="OrthoDB" id="5349106at2"/>
<accession>A0A363CZQ8</accession>
<name>A0A363CZQ8_9BACT</name>
<feature type="coiled-coil region" evidence="1">
    <location>
        <begin position="215"/>
        <end position="277"/>
    </location>
</feature>
<evidence type="ECO:0000256" key="1">
    <source>
        <dbReference type="SAM" id="Coils"/>
    </source>
</evidence>
<comment type="caution">
    <text evidence="2">The sequence shown here is derived from an EMBL/GenBank/DDBJ whole genome shotgun (WGS) entry which is preliminary data.</text>
</comment>
<dbReference type="RefSeq" id="WP_108558970.1">
    <property type="nucleotide sequence ID" value="NZ_MUXE01000008.1"/>
</dbReference>
<evidence type="ECO:0000313" key="2">
    <source>
        <dbReference type="EMBL" id="PUE64317.1"/>
    </source>
</evidence>
<keyword evidence="3" id="KW-1185">Reference proteome</keyword>